<dbReference type="InterPro" id="IPR036388">
    <property type="entry name" value="WH-like_DNA-bd_sf"/>
</dbReference>
<protein>
    <submittedName>
        <fullName evidence="1">Uncharacterized protein</fullName>
    </submittedName>
</protein>
<dbReference type="Gene3D" id="1.10.10.10">
    <property type="entry name" value="Winged helix-like DNA-binding domain superfamily/Winged helix DNA-binding domain"/>
    <property type="match status" value="1"/>
</dbReference>
<accession>A0ABP8ZGQ8</accession>
<evidence type="ECO:0000313" key="1">
    <source>
        <dbReference type="EMBL" id="GAA4756285.1"/>
    </source>
</evidence>
<gene>
    <name evidence="1" type="ORF">GCM10023217_30200</name>
</gene>
<reference evidence="2" key="1">
    <citation type="journal article" date="2019" name="Int. J. Syst. Evol. Microbiol.">
        <title>The Global Catalogue of Microorganisms (GCM) 10K type strain sequencing project: providing services to taxonomists for standard genome sequencing and annotation.</title>
        <authorList>
            <consortium name="The Broad Institute Genomics Platform"/>
            <consortium name="The Broad Institute Genome Sequencing Center for Infectious Disease"/>
            <person name="Wu L."/>
            <person name="Ma J."/>
        </authorList>
    </citation>
    <scope>NUCLEOTIDE SEQUENCE [LARGE SCALE GENOMIC DNA]</scope>
    <source>
        <strain evidence="2">JCM 18077</strain>
    </source>
</reference>
<name>A0ABP8ZGQ8_9ACTN</name>
<proteinExistence type="predicted"/>
<dbReference type="Proteomes" id="UP001500822">
    <property type="component" value="Unassembled WGS sequence"/>
</dbReference>
<dbReference type="SUPFAM" id="SSF88659">
    <property type="entry name" value="Sigma3 and sigma4 domains of RNA polymerase sigma factors"/>
    <property type="match status" value="1"/>
</dbReference>
<evidence type="ECO:0000313" key="2">
    <source>
        <dbReference type="Proteomes" id="UP001500822"/>
    </source>
</evidence>
<dbReference type="InterPro" id="IPR013324">
    <property type="entry name" value="RNA_pol_sigma_r3/r4-like"/>
</dbReference>
<dbReference type="RefSeq" id="WP_345314129.1">
    <property type="nucleotide sequence ID" value="NZ_BAABIE010000016.1"/>
</dbReference>
<organism evidence="1 2">
    <name type="scientific">Gordonia alkaliphila</name>
    <dbReference type="NCBI Taxonomy" id="1053547"/>
    <lineage>
        <taxon>Bacteria</taxon>
        <taxon>Bacillati</taxon>
        <taxon>Actinomycetota</taxon>
        <taxon>Actinomycetes</taxon>
        <taxon>Mycobacteriales</taxon>
        <taxon>Gordoniaceae</taxon>
        <taxon>Gordonia</taxon>
    </lineage>
</organism>
<dbReference type="EMBL" id="BAABIE010000016">
    <property type="protein sequence ID" value="GAA4756285.1"/>
    <property type="molecule type" value="Genomic_DNA"/>
</dbReference>
<keyword evidence="2" id="KW-1185">Reference proteome</keyword>
<sequence>MTAAVKTCQRGHERPAAQKSCPVCKAATEARRYKEGVVTSTAPVTERIDPTYLNPDLRHEWEHFAGYGWSDQRIAAAVGYTLDTVRQHVRRAKQAERNAETIAEAVSA</sequence>
<comment type="caution">
    <text evidence="1">The sequence shown here is derived from an EMBL/GenBank/DDBJ whole genome shotgun (WGS) entry which is preliminary data.</text>
</comment>